<evidence type="ECO:0000256" key="3">
    <source>
        <dbReference type="SAM" id="MobiDB-lite"/>
    </source>
</evidence>
<gene>
    <name evidence="4" type="ORF">ERUC_LOCUS2836</name>
</gene>
<name>A0ABC8IU69_ERUVS</name>
<dbReference type="PANTHER" id="PTHR46122">
    <property type="entry name" value="GALACTOSE OXIDASE/KELCH REPEAT PROTEIN-RELATED"/>
    <property type="match status" value="1"/>
</dbReference>
<organism evidence="4 5">
    <name type="scientific">Eruca vesicaria subsp. sativa</name>
    <name type="common">Garden rocket</name>
    <name type="synonym">Eruca sativa</name>
    <dbReference type="NCBI Taxonomy" id="29727"/>
    <lineage>
        <taxon>Eukaryota</taxon>
        <taxon>Viridiplantae</taxon>
        <taxon>Streptophyta</taxon>
        <taxon>Embryophyta</taxon>
        <taxon>Tracheophyta</taxon>
        <taxon>Spermatophyta</taxon>
        <taxon>Magnoliopsida</taxon>
        <taxon>eudicotyledons</taxon>
        <taxon>Gunneridae</taxon>
        <taxon>Pentapetalae</taxon>
        <taxon>rosids</taxon>
        <taxon>malvids</taxon>
        <taxon>Brassicales</taxon>
        <taxon>Brassicaceae</taxon>
        <taxon>Brassiceae</taxon>
        <taxon>Eruca</taxon>
    </lineage>
</organism>
<dbReference type="PANTHER" id="PTHR46122:SF26">
    <property type="entry name" value="GENOME ASSEMBLY, CHROMOSOME: A09"/>
    <property type="match status" value="1"/>
</dbReference>
<feature type="region of interest" description="Disordered" evidence="3">
    <location>
        <begin position="20"/>
        <end position="48"/>
    </location>
</feature>
<feature type="region of interest" description="Disordered" evidence="3">
    <location>
        <begin position="221"/>
        <end position="273"/>
    </location>
</feature>
<accession>A0ABC8IU69</accession>
<comment type="caution">
    <text evidence="4">The sequence shown here is derived from an EMBL/GenBank/DDBJ whole genome shotgun (WGS) entry which is preliminary data.</text>
</comment>
<feature type="region of interest" description="Disordered" evidence="3">
    <location>
        <begin position="63"/>
        <end position="82"/>
    </location>
</feature>
<keyword evidence="5" id="KW-1185">Reference proteome</keyword>
<dbReference type="InterPro" id="IPR052439">
    <property type="entry name" value="F-box/Kelch-repeat"/>
</dbReference>
<protein>
    <submittedName>
        <fullName evidence="4">Uncharacterized protein</fullName>
    </submittedName>
</protein>
<dbReference type="Proteomes" id="UP001642260">
    <property type="component" value="Unassembled WGS sequence"/>
</dbReference>
<keyword evidence="1" id="KW-0880">Kelch repeat</keyword>
<evidence type="ECO:0000256" key="2">
    <source>
        <dbReference type="ARBA" id="ARBA00022737"/>
    </source>
</evidence>
<evidence type="ECO:0000256" key="1">
    <source>
        <dbReference type="ARBA" id="ARBA00022441"/>
    </source>
</evidence>
<evidence type="ECO:0000313" key="4">
    <source>
        <dbReference type="EMBL" id="CAH8300778.1"/>
    </source>
</evidence>
<dbReference type="EMBL" id="CAKOAT010054156">
    <property type="protein sequence ID" value="CAH8300778.1"/>
    <property type="molecule type" value="Genomic_DNA"/>
</dbReference>
<feature type="compositionally biased region" description="Polar residues" evidence="3">
    <location>
        <begin position="63"/>
        <end position="76"/>
    </location>
</feature>
<dbReference type="AlphaFoldDB" id="A0ABC8IU69"/>
<sequence length="273" mass="30939">MVDDRTYLLSRVFSRLSESLNMHPSSQEDSSESKLRNGKIALDDDADDDEELRQSKSLKLTRLSIQENDSDQQQENGDGDSLINDIGRDMSISCLLRCSRSDYCSVACLNKSFLSLVKSGDFYRLRRQNMIVENWVYFSCHPEEWVAFNPVEGRWMNLPEMDSRAPPLVAVVNNELYAADHAAMEVRKYDKESKKWFTLGRLPERAEKLFQIRFAISKSTGSTDSISKKPNSKDIVSSSVPMKPCTKTAVSSDKGEEVKTGVSTVSRDSIPRR</sequence>
<evidence type="ECO:0000313" key="5">
    <source>
        <dbReference type="Proteomes" id="UP001642260"/>
    </source>
</evidence>
<feature type="compositionally biased region" description="Polar residues" evidence="3">
    <location>
        <begin position="221"/>
        <end position="240"/>
    </location>
</feature>
<reference evidence="4 5" key="1">
    <citation type="submission" date="2022-03" db="EMBL/GenBank/DDBJ databases">
        <authorList>
            <person name="Macdonald S."/>
            <person name="Ahmed S."/>
            <person name="Newling K."/>
        </authorList>
    </citation>
    <scope>NUCLEOTIDE SEQUENCE [LARGE SCALE GENOMIC DNA]</scope>
</reference>
<keyword evidence="2" id="KW-0677">Repeat</keyword>
<proteinExistence type="predicted"/>